<feature type="transmembrane region" description="Helical" evidence="6">
    <location>
        <begin position="366"/>
        <end position="387"/>
    </location>
</feature>
<feature type="transmembrane region" description="Helical" evidence="6">
    <location>
        <begin position="291"/>
        <end position="310"/>
    </location>
</feature>
<reference evidence="12" key="3">
    <citation type="submission" date="2019-07" db="EMBL/GenBank/DDBJ databases">
        <authorList>
            <person name="Seetharam A."/>
            <person name="Woodhouse M."/>
            <person name="Cannon E."/>
        </authorList>
    </citation>
    <scope>NUCLEOTIDE SEQUENCE [LARGE SCALE GENOMIC DNA]</scope>
    <source>
        <strain evidence="12">cv. B73</strain>
    </source>
</reference>
<organism evidence="10">
    <name type="scientific">Zea mays</name>
    <name type="common">Maize</name>
    <dbReference type="NCBI Taxonomy" id="4577"/>
    <lineage>
        <taxon>Eukaryota</taxon>
        <taxon>Viridiplantae</taxon>
        <taxon>Streptophyta</taxon>
        <taxon>Embryophyta</taxon>
        <taxon>Tracheophyta</taxon>
        <taxon>Spermatophyta</taxon>
        <taxon>Magnoliopsida</taxon>
        <taxon>Liliopsida</taxon>
        <taxon>Poales</taxon>
        <taxon>Poaceae</taxon>
        <taxon>PACMAD clade</taxon>
        <taxon>Panicoideae</taxon>
        <taxon>Andropogonodae</taxon>
        <taxon>Andropogoneae</taxon>
        <taxon>Tripsacinae</taxon>
        <taxon>Zea</taxon>
    </lineage>
</organism>
<dbReference type="FunCoup" id="B4FA55">
    <property type="interactions" value="1937"/>
</dbReference>
<keyword evidence="14" id="KW-1267">Proteomics identification</keyword>
<dbReference type="GO" id="GO:0005794">
    <property type="term" value="C:Golgi apparatus"/>
    <property type="evidence" value="ECO:0000318"/>
    <property type="project" value="GO_Central"/>
</dbReference>
<reference evidence="10" key="1">
    <citation type="journal article" date="2009" name="PLoS Genet.">
        <title>Sequencing, mapping, and analysis of 27,455 maize full-length cDNAs.</title>
        <authorList>
            <person name="Soderlund C."/>
            <person name="Descour A."/>
            <person name="Kudrna D."/>
            <person name="Bomhoff M."/>
            <person name="Boyd L."/>
            <person name="Currie J."/>
            <person name="Angelova A."/>
            <person name="Collura K."/>
            <person name="Wissotski M."/>
            <person name="Ashley E."/>
            <person name="Morrow D."/>
            <person name="Fernandes J."/>
            <person name="Walbot V."/>
            <person name="Yu Y."/>
        </authorList>
    </citation>
    <scope>NUCLEOTIDE SEQUENCE</scope>
    <source>
        <strain evidence="10">B73</strain>
    </source>
</reference>
<evidence type="ECO:0000313" key="13">
    <source>
        <dbReference type="Proteomes" id="UP000007305"/>
    </source>
</evidence>
<keyword evidence="11" id="KW-0675">Receptor</keyword>
<evidence type="ECO:0000256" key="7">
    <source>
        <dbReference type="SAM" id="SignalP"/>
    </source>
</evidence>
<evidence type="ECO:0007829" key="14">
    <source>
        <dbReference type="PeptideAtlas" id="B4FA55"/>
    </source>
</evidence>
<reference evidence="12" key="4">
    <citation type="submission" date="2021-05" db="UniProtKB">
        <authorList>
            <consortium name="EnsemblPlants"/>
        </authorList>
    </citation>
    <scope>IDENTIFICATION</scope>
    <source>
        <strain evidence="12">cv. B73</strain>
    </source>
</reference>
<dbReference type="EMBL" id="BT064034">
    <property type="protein sequence ID" value="ACN28731.1"/>
    <property type="molecule type" value="mRNA"/>
</dbReference>
<dbReference type="IntAct" id="B4FA55">
    <property type="interactions" value="4"/>
</dbReference>
<accession>B4FA55</accession>
<gene>
    <name evidence="12" type="primary">LOC100272830</name>
    <name evidence="11" type="ORF">ZEAMMB73_Zm00001d042950</name>
</gene>
<feature type="chain" id="PRO_5010824496" evidence="7">
    <location>
        <begin position="29"/>
        <end position="450"/>
    </location>
</feature>
<dbReference type="Pfam" id="PF21904">
    <property type="entry name" value="CAND6-7_N"/>
    <property type="match status" value="1"/>
</dbReference>
<dbReference type="InterPro" id="IPR009637">
    <property type="entry name" value="GPR107/GPR108-like"/>
</dbReference>
<dbReference type="GO" id="GO:0016020">
    <property type="term" value="C:membrane"/>
    <property type="evidence" value="ECO:0000318"/>
    <property type="project" value="GO_Central"/>
</dbReference>
<dbReference type="InterPro" id="IPR053937">
    <property type="entry name" value="GOST_TM"/>
</dbReference>
<dbReference type="PaxDb" id="4577-AC214448.3_FGP007"/>
<feature type="transmembrane region" description="Helical" evidence="6">
    <location>
        <begin position="399"/>
        <end position="420"/>
    </location>
</feature>
<dbReference type="Pfam" id="PF06814">
    <property type="entry name" value="GOST_TM"/>
    <property type="match status" value="1"/>
</dbReference>
<dbReference type="KEGG" id="zma:100272830"/>
<feature type="transmembrane region" description="Helical" evidence="6">
    <location>
        <begin position="322"/>
        <end position="345"/>
    </location>
</feature>
<proteinExistence type="evidence at protein level"/>
<dbReference type="EMBL" id="CM007649">
    <property type="protein sequence ID" value="ONM36597.1"/>
    <property type="molecule type" value="Genomic_DNA"/>
</dbReference>
<dbReference type="OrthoDB" id="29657at2759"/>
<dbReference type="RefSeq" id="NP_001140755.1">
    <property type="nucleotide sequence ID" value="NM_001147283.2"/>
</dbReference>
<evidence type="ECO:0000259" key="8">
    <source>
        <dbReference type="Pfam" id="PF06814"/>
    </source>
</evidence>
<sequence length="450" mass="50408">MGLAAAAAARAVLLLLAVSGVLLSPAAAEIKQESFKDDSRGSILFEKFGFGLHGMVSISVTGAKYSSKLAKPDPAQLGFFLLSDESLFEAIYDQPAPTDLNPNPESSPTCVLASPYVRPLFTFAEVDDNGYHNQTFPITHPDEYSLFFANCAPETSVSMEVRTDMYNTNPDGTRDYLSVGMASVPTIYAFFAVCYVVFLAGWLYVTLHRNRLSAHRIHHLMSGLLVARMLYCISAAEDQHYIRTAGTPHGWDVMFYLFQLVKGVILFAVIALIGTGWSFLKPFLQDKEKKVLMVVIPLQVAANIAAAVVGETGPFLQGWVTWNQIFLFVDVACCCAVLFPVVWSMRALRESSKTDGKAARTLAKLMLFRQFYVAVIGYLYFTRIIVYALKTITNYKYRWVSVAAEEVATMAFYMFMFYMFRPAERNQYFALDEDDEEAAEMALREEEFEL</sequence>
<dbReference type="GeneID" id="100272830"/>
<keyword evidence="2 6" id="KW-0812">Transmembrane</keyword>
<evidence type="ECO:0000256" key="5">
    <source>
        <dbReference type="ARBA" id="ARBA00023136"/>
    </source>
</evidence>
<feature type="signal peptide" evidence="7">
    <location>
        <begin position="1"/>
        <end position="28"/>
    </location>
</feature>
<keyword evidence="5 6" id="KW-0472">Membrane</keyword>
<dbReference type="EMBL" id="BT039550">
    <property type="protein sequence ID" value="ACF84555.1"/>
    <property type="molecule type" value="mRNA"/>
</dbReference>
<name>B4FA55_MAIZE</name>
<dbReference type="EnsemblPlants" id="Zm00001eb148690_T001">
    <property type="protein sequence ID" value="Zm00001eb148690_P001"/>
    <property type="gene ID" value="Zm00001eb148690"/>
</dbReference>
<feature type="transmembrane region" description="Helical" evidence="6">
    <location>
        <begin position="256"/>
        <end position="279"/>
    </location>
</feature>
<evidence type="ECO:0000256" key="2">
    <source>
        <dbReference type="ARBA" id="ARBA00022692"/>
    </source>
</evidence>
<evidence type="ECO:0000256" key="3">
    <source>
        <dbReference type="ARBA" id="ARBA00022729"/>
    </source>
</evidence>
<keyword evidence="3 7" id="KW-0732">Signal</keyword>
<dbReference type="eggNOG" id="KOG2569">
    <property type="taxonomic scope" value="Eukaryota"/>
</dbReference>
<dbReference type="EMBL" id="BT033993">
    <property type="protein sequence ID" value="ACF78998.1"/>
    <property type="molecule type" value="mRNA"/>
</dbReference>
<evidence type="ECO:0000313" key="10">
    <source>
        <dbReference type="EMBL" id="ACF78998.1"/>
    </source>
</evidence>
<dbReference type="OMA" id="GYVCWVN"/>
<keyword evidence="13" id="KW-1185">Reference proteome</keyword>
<feature type="domain" description="CAND6/7 N-terminal" evidence="9">
    <location>
        <begin position="35"/>
        <end position="167"/>
    </location>
</feature>
<evidence type="ECO:0000256" key="1">
    <source>
        <dbReference type="ARBA" id="ARBA00004141"/>
    </source>
</evidence>
<evidence type="ECO:0000256" key="4">
    <source>
        <dbReference type="ARBA" id="ARBA00022989"/>
    </source>
</evidence>
<protein>
    <submittedName>
        <fullName evidence="11">Lung seven transmembrane receptor family protein</fullName>
    </submittedName>
</protein>
<feature type="domain" description="GOST seven transmembrane" evidence="8">
    <location>
        <begin position="186"/>
        <end position="427"/>
    </location>
</feature>
<feature type="transmembrane region" description="Helical" evidence="6">
    <location>
        <begin position="187"/>
        <end position="205"/>
    </location>
</feature>
<evidence type="ECO:0000259" key="9">
    <source>
        <dbReference type="Pfam" id="PF21904"/>
    </source>
</evidence>
<dbReference type="PANTHER" id="PTHR21229">
    <property type="entry name" value="LUNG SEVEN TRANSMEMBRANE RECEPTOR"/>
    <property type="match status" value="1"/>
</dbReference>
<dbReference type="HOGENOM" id="CLU_020277_4_0_1"/>
<dbReference type="InterPro" id="IPR054103">
    <property type="entry name" value="CAND6-7_N"/>
</dbReference>
<reference evidence="11 13" key="2">
    <citation type="submission" date="2015-12" db="EMBL/GenBank/DDBJ databases">
        <title>Update maize B73 reference genome by single molecule sequencing technologies.</title>
        <authorList>
            <consortium name="Maize Genome Sequencing Project"/>
            <person name="Ware D."/>
        </authorList>
    </citation>
    <scope>NUCLEOTIDE SEQUENCE [LARGE SCALE GENOMIC DNA]</scope>
    <source>
        <strain evidence="13">cv. B73</strain>
        <tissue evidence="11">Seedling</tissue>
    </source>
</reference>
<dbReference type="Gramene" id="Zm00001eb148690_T001">
    <property type="protein sequence ID" value="Zm00001eb148690_P001"/>
    <property type="gene ID" value="Zm00001eb148690"/>
</dbReference>
<evidence type="ECO:0000256" key="6">
    <source>
        <dbReference type="SAM" id="Phobius"/>
    </source>
</evidence>
<evidence type="ECO:0000313" key="11">
    <source>
        <dbReference type="EMBL" id="ONM36597.1"/>
    </source>
</evidence>
<dbReference type="ExpressionAtlas" id="B4FA55">
    <property type="expression patterns" value="baseline and differential"/>
</dbReference>
<comment type="subcellular location">
    <subcellularLocation>
        <location evidence="1">Membrane</location>
        <topology evidence="1">Multi-pass membrane protein</topology>
    </subcellularLocation>
</comment>
<evidence type="ECO:0000313" key="12">
    <source>
        <dbReference type="EnsemblPlants" id="Zm00001eb148690_P001"/>
    </source>
</evidence>
<dbReference type="EMBL" id="BT067759">
    <property type="protein sequence ID" value="ACN34656.1"/>
    <property type="molecule type" value="mRNA"/>
</dbReference>
<dbReference type="Proteomes" id="UP000007305">
    <property type="component" value="Chromosome 3"/>
</dbReference>
<keyword evidence="4 6" id="KW-1133">Transmembrane helix</keyword>
<dbReference type="PANTHER" id="PTHR21229:SF2">
    <property type="entry name" value="RE59932P"/>
    <property type="match status" value="1"/>
</dbReference>
<dbReference type="AlphaFoldDB" id="B4FA55"/>
<dbReference type="EMBL" id="BT063901">
    <property type="protein sequence ID" value="ACN28598.1"/>
    <property type="molecule type" value="mRNA"/>
</dbReference>